<protein>
    <submittedName>
        <fullName evidence="2">Thioesterase</fullName>
    </submittedName>
</protein>
<dbReference type="InterPro" id="IPR025540">
    <property type="entry name" value="FlK"/>
</dbReference>
<dbReference type="Gene3D" id="3.10.129.10">
    <property type="entry name" value="Hotdog Thioesterase"/>
    <property type="match status" value="1"/>
</dbReference>
<dbReference type="EMBL" id="RYZZ01000006">
    <property type="protein sequence ID" value="RUQ30943.1"/>
    <property type="molecule type" value="Genomic_DNA"/>
</dbReference>
<organism evidence="2 3">
    <name type="scientific">Peribacillus cavernae</name>
    <dbReference type="NCBI Taxonomy" id="1674310"/>
    <lineage>
        <taxon>Bacteria</taxon>
        <taxon>Bacillati</taxon>
        <taxon>Bacillota</taxon>
        <taxon>Bacilli</taxon>
        <taxon>Bacillales</taxon>
        <taxon>Bacillaceae</taxon>
        <taxon>Peribacillus</taxon>
    </lineage>
</organism>
<name>A0A3S0UG92_9BACI</name>
<comment type="caution">
    <text evidence="2">The sequence shown here is derived from an EMBL/GenBank/DDBJ whole genome shotgun (WGS) entry which is preliminary data.</text>
</comment>
<dbReference type="PANTHER" id="PTHR36934:SF1">
    <property type="entry name" value="THIOESTERASE DOMAIN-CONTAINING PROTEIN"/>
    <property type="match status" value="1"/>
</dbReference>
<dbReference type="InterPro" id="IPR029069">
    <property type="entry name" value="HotDog_dom_sf"/>
</dbReference>
<feature type="domain" description="Fluoroacetyl-CoA-specific thioesterase-like" evidence="1">
    <location>
        <begin position="17"/>
        <end position="119"/>
    </location>
</feature>
<dbReference type="OrthoDB" id="6902891at2"/>
<dbReference type="AlphaFoldDB" id="A0A3S0UG92"/>
<reference evidence="2 3" key="1">
    <citation type="submission" date="2018-12" db="EMBL/GenBank/DDBJ databases">
        <title>Bacillus chawlae sp. nov., Bacillus glennii sp. nov., and Bacillus saganii sp. nov. Isolated from the Vehicle Assembly Building at Kennedy Space Center where the Viking Spacecraft were Assembled.</title>
        <authorList>
            <person name="Seuylemezian A."/>
            <person name="Vaishampayan P."/>
        </authorList>
    </citation>
    <scope>NUCLEOTIDE SEQUENCE [LARGE SCALE GENOMIC DNA]</scope>
    <source>
        <strain evidence="2 3">L5</strain>
    </source>
</reference>
<accession>A0A3S0UG92</accession>
<sequence length="131" mass="14717">MKAGMQVGQTATFNCEVTSEMFAQFEGAIVHPVYSTVSMVYHMELTSRKLILPYLEEHEEGMGSAVSLKHIAPATDRNRIQVTATISKLEKNLVFTEVQTFNETRIIGKGTVVQIILPKDEITRKIENCRT</sequence>
<dbReference type="InterPro" id="IPR054485">
    <property type="entry name" value="FlK-like_dom"/>
</dbReference>
<dbReference type="Pfam" id="PF22636">
    <property type="entry name" value="FlK"/>
    <property type="match status" value="1"/>
</dbReference>
<dbReference type="SUPFAM" id="SSF54637">
    <property type="entry name" value="Thioesterase/thiol ester dehydrase-isomerase"/>
    <property type="match status" value="1"/>
</dbReference>
<keyword evidence="3" id="KW-1185">Reference proteome</keyword>
<proteinExistence type="predicted"/>
<dbReference type="Proteomes" id="UP000267430">
    <property type="component" value="Unassembled WGS sequence"/>
</dbReference>
<gene>
    <name evidence="2" type="ORF">ELQ35_04955</name>
</gene>
<dbReference type="PANTHER" id="PTHR36934">
    <property type="entry name" value="BLR0278 PROTEIN"/>
    <property type="match status" value="1"/>
</dbReference>
<evidence type="ECO:0000259" key="1">
    <source>
        <dbReference type="Pfam" id="PF22636"/>
    </source>
</evidence>
<evidence type="ECO:0000313" key="3">
    <source>
        <dbReference type="Proteomes" id="UP000267430"/>
    </source>
</evidence>
<evidence type="ECO:0000313" key="2">
    <source>
        <dbReference type="EMBL" id="RUQ30943.1"/>
    </source>
</evidence>
<dbReference type="RefSeq" id="WP_126863728.1">
    <property type="nucleotide sequence ID" value="NZ_JAUSTX010000005.1"/>
</dbReference>